<comment type="similarity">
    <text evidence="4">Belongs to the arginase family.</text>
</comment>
<protein>
    <submittedName>
        <fullName evidence="5">Arginase/agmatinase/formiminoglutamase</fullName>
    </submittedName>
</protein>
<feature type="binding site" evidence="3">
    <location>
        <position position="230"/>
    </location>
    <ligand>
        <name>Mn(2+)</name>
        <dbReference type="ChEBI" id="CHEBI:29035"/>
        <label>1</label>
    </ligand>
</feature>
<sequence>MSPLPYGGVATFARAPLVPTEGDWRADVGVLGVPFDLAVGFRPGARFAPRALREASLRYAPPPEGFYDLEGDRYHLAGVTFADAGDVDLPALEPELMRARTTEAARRVRARVRLPVFLGGDHAVSFPLLQAFDDVPELHVVQLDAHLDFTDERNGTRYSNSSPFRRAVEALPNLVHITTLGLRGLRADAEAVRAARARGHTLVPMRALLGDLAGVLARLPSGKPVYLSIDADALDPADLPGTSSPEPDGLPYALAAQLAAETARRNPLVGLDFVELAPNLDPTGRSALLGARLIMETLCAAFERDG</sequence>
<evidence type="ECO:0000313" key="5">
    <source>
        <dbReference type="EMBL" id="ADI14048.1"/>
    </source>
</evidence>
<dbReference type="InterPro" id="IPR006035">
    <property type="entry name" value="Ureohydrolase"/>
</dbReference>
<keyword evidence="2" id="KW-0378">Hydrolase</keyword>
<comment type="cofactor">
    <cofactor evidence="3">
        <name>Mn(2+)</name>
        <dbReference type="ChEBI" id="CHEBI:29035"/>
    </cofactor>
    <text evidence="3">Binds 2 manganese ions per subunit.</text>
</comment>
<dbReference type="OrthoDB" id="9788689at2"/>
<dbReference type="GO" id="GO:0008783">
    <property type="term" value="F:agmatinase activity"/>
    <property type="evidence" value="ECO:0007669"/>
    <property type="project" value="TreeGrafter"/>
</dbReference>
<reference evidence="5 6" key="2">
    <citation type="journal article" date="2011" name="Stand. Genomic Sci.">
        <title>Complete genome sequence of Truepera radiovictrix type strain (RQ-24).</title>
        <authorList>
            <person name="Ivanova N."/>
            <person name="Rohde C."/>
            <person name="Munk C."/>
            <person name="Nolan M."/>
            <person name="Lucas S."/>
            <person name="Del Rio T.G."/>
            <person name="Tice H."/>
            <person name="Deshpande S."/>
            <person name="Cheng J.F."/>
            <person name="Tapia R."/>
            <person name="Han C."/>
            <person name="Goodwin L."/>
            <person name="Pitluck S."/>
            <person name="Liolios K."/>
            <person name="Mavromatis K."/>
            <person name="Mikhailova N."/>
            <person name="Pati A."/>
            <person name="Chen A."/>
            <person name="Palaniappan K."/>
            <person name="Land M."/>
            <person name="Hauser L."/>
            <person name="Chang Y.J."/>
            <person name="Jeffries C.D."/>
            <person name="Brambilla E."/>
            <person name="Rohde M."/>
            <person name="Goker M."/>
            <person name="Tindall B.J."/>
            <person name="Woyke T."/>
            <person name="Bristow J."/>
            <person name="Eisen J.A."/>
            <person name="Markowitz V."/>
            <person name="Hugenholtz P."/>
            <person name="Kyrpides N.C."/>
            <person name="Klenk H.P."/>
            <person name="Lapidus A."/>
        </authorList>
    </citation>
    <scope>NUCLEOTIDE SEQUENCE [LARGE SCALE GENOMIC DNA]</scope>
    <source>
        <strain evidence="6">DSM 17093 / CIP 108686 / LMG 22925 / RQ-24</strain>
    </source>
</reference>
<name>D7CUQ7_TRURR</name>
<dbReference type="Pfam" id="PF00491">
    <property type="entry name" value="Arginase"/>
    <property type="match status" value="1"/>
</dbReference>
<dbReference type="eggNOG" id="COG0010">
    <property type="taxonomic scope" value="Bacteria"/>
</dbReference>
<evidence type="ECO:0000256" key="2">
    <source>
        <dbReference type="ARBA" id="ARBA00022801"/>
    </source>
</evidence>
<dbReference type="InterPro" id="IPR023696">
    <property type="entry name" value="Ureohydrolase_dom_sf"/>
</dbReference>
<keyword evidence="1 3" id="KW-0479">Metal-binding</keyword>
<feature type="binding site" evidence="3">
    <location>
        <position position="144"/>
    </location>
    <ligand>
        <name>Mn(2+)</name>
        <dbReference type="ChEBI" id="CHEBI:29035"/>
        <label>1</label>
    </ligand>
</feature>
<organism evidence="5 6">
    <name type="scientific">Truepera radiovictrix (strain DSM 17093 / CIP 108686 / LMG 22925 / RQ-24)</name>
    <dbReference type="NCBI Taxonomy" id="649638"/>
    <lineage>
        <taxon>Bacteria</taxon>
        <taxon>Thermotogati</taxon>
        <taxon>Deinococcota</taxon>
        <taxon>Deinococci</taxon>
        <taxon>Trueperales</taxon>
        <taxon>Trueperaceae</taxon>
        <taxon>Truepera</taxon>
    </lineage>
</organism>
<feature type="binding site" evidence="3">
    <location>
        <position position="148"/>
    </location>
    <ligand>
        <name>Mn(2+)</name>
        <dbReference type="ChEBI" id="CHEBI:29035"/>
        <label>1</label>
    </ligand>
</feature>
<reference evidence="6" key="1">
    <citation type="submission" date="2010-05" db="EMBL/GenBank/DDBJ databases">
        <title>The complete genome of Truepera radiovictris DSM 17093.</title>
        <authorList>
            <consortium name="US DOE Joint Genome Institute (JGI-PGF)"/>
            <person name="Lucas S."/>
            <person name="Copeland A."/>
            <person name="Lapidus A."/>
            <person name="Glavina del Rio T."/>
            <person name="Dalin E."/>
            <person name="Tice H."/>
            <person name="Bruce D."/>
            <person name="Goodwin L."/>
            <person name="Pitluck S."/>
            <person name="Kyrpides N."/>
            <person name="Mavromatis K."/>
            <person name="Ovchinnikova G."/>
            <person name="Munk A.C."/>
            <person name="Detter J.C."/>
            <person name="Han C."/>
            <person name="Tapia R."/>
            <person name="Land M."/>
            <person name="Hauser L."/>
            <person name="Markowitz V."/>
            <person name="Cheng J.-F."/>
            <person name="Hugenholtz P."/>
            <person name="Woyke T."/>
            <person name="Wu D."/>
            <person name="Tindall B."/>
            <person name="Pomrenke H.G."/>
            <person name="Brambilla E."/>
            <person name="Klenk H.-P."/>
            <person name="Eisen J.A."/>
        </authorList>
    </citation>
    <scope>NUCLEOTIDE SEQUENCE [LARGE SCALE GENOMIC DNA]</scope>
    <source>
        <strain evidence="6">DSM 17093 / CIP 108686 / LMG 22925 / RQ-24</strain>
    </source>
</reference>
<dbReference type="PIRSF" id="PIRSF036979">
    <property type="entry name" value="Arginase"/>
    <property type="match status" value="1"/>
</dbReference>
<proteinExistence type="inferred from homology"/>
<evidence type="ECO:0000256" key="1">
    <source>
        <dbReference type="ARBA" id="ARBA00022723"/>
    </source>
</evidence>
<accession>D7CUQ7</accession>
<evidence type="ECO:0000256" key="4">
    <source>
        <dbReference type="PROSITE-ProRule" id="PRU00742"/>
    </source>
</evidence>
<evidence type="ECO:0000313" key="6">
    <source>
        <dbReference type="Proteomes" id="UP000000379"/>
    </source>
</evidence>
<feature type="binding site" evidence="3">
    <location>
        <position position="232"/>
    </location>
    <ligand>
        <name>Mn(2+)</name>
        <dbReference type="ChEBI" id="CHEBI:29035"/>
        <label>2</label>
    </ligand>
</feature>
<feature type="binding site" evidence="3">
    <location>
        <position position="122"/>
    </location>
    <ligand>
        <name>Mn(2+)</name>
        <dbReference type="ChEBI" id="CHEBI:29035"/>
        <label>1</label>
    </ligand>
</feature>
<dbReference type="GO" id="GO:0033389">
    <property type="term" value="P:putrescine biosynthetic process from arginine, via agmatine"/>
    <property type="evidence" value="ECO:0007669"/>
    <property type="project" value="TreeGrafter"/>
</dbReference>
<dbReference type="PROSITE" id="PS51409">
    <property type="entry name" value="ARGINASE_2"/>
    <property type="match status" value="1"/>
</dbReference>
<dbReference type="KEGG" id="tra:Trad_0915"/>
<dbReference type="STRING" id="649638.Trad_0915"/>
<dbReference type="HOGENOM" id="CLU_039478_0_0_0"/>
<dbReference type="RefSeq" id="WP_013177420.1">
    <property type="nucleotide sequence ID" value="NC_014221.1"/>
</dbReference>
<evidence type="ECO:0000256" key="3">
    <source>
        <dbReference type="PIRSR" id="PIRSR036979-1"/>
    </source>
</evidence>
<dbReference type="SUPFAM" id="SSF52768">
    <property type="entry name" value="Arginase/deacetylase"/>
    <property type="match status" value="1"/>
</dbReference>
<dbReference type="AlphaFoldDB" id="D7CUQ7"/>
<dbReference type="Proteomes" id="UP000000379">
    <property type="component" value="Chromosome"/>
</dbReference>
<feature type="binding site" evidence="3">
    <location>
        <position position="146"/>
    </location>
    <ligand>
        <name>Mn(2+)</name>
        <dbReference type="ChEBI" id="CHEBI:29035"/>
        <label>1</label>
    </ligand>
</feature>
<dbReference type="EMBL" id="CP002049">
    <property type="protein sequence ID" value="ADI14048.1"/>
    <property type="molecule type" value="Genomic_DNA"/>
</dbReference>
<keyword evidence="3" id="KW-0464">Manganese</keyword>
<keyword evidence="6" id="KW-1185">Reference proteome</keyword>
<dbReference type="PANTHER" id="PTHR11358">
    <property type="entry name" value="ARGINASE/AGMATINASE"/>
    <property type="match status" value="1"/>
</dbReference>
<gene>
    <name evidence="5" type="ordered locus">Trad_0915</name>
</gene>
<dbReference type="GO" id="GO:0046872">
    <property type="term" value="F:metal ion binding"/>
    <property type="evidence" value="ECO:0007669"/>
    <property type="project" value="UniProtKB-KW"/>
</dbReference>
<dbReference type="PANTHER" id="PTHR11358:SF26">
    <property type="entry name" value="GUANIDINO ACID HYDROLASE, MITOCHONDRIAL"/>
    <property type="match status" value="1"/>
</dbReference>
<dbReference type="Gene3D" id="3.40.800.10">
    <property type="entry name" value="Ureohydrolase domain"/>
    <property type="match status" value="1"/>
</dbReference>